<keyword evidence="1" id="KW-0805">Transcription regulation</keyword>
<dbReference type="InterPro" id="IPR036388">
    <property type="entry name" value="WH-like_DNA-bd_sf"/>
</dbReference>
<dbReference type="SUPFAM" id="SSF54909">
    <property type="entry name" value="Dimeric alpha+beta barrel"/>
    <property type="match status" value="1"/>
</dbReference>
<dbReference type="InterPro" id="IPR000485">
    <property type="entry name" value="AsnC-type_HTH_dom"/>
</dbReference>
<protein>
    <submittedName>
        <fullName evidence="5">Lrp/AsnC family transcriptional regulator</fullName>
    </submittedName>
</protein>
<evidence type="ECO:0000256" key="3">
    <source>
        <dbReference type="ARBA" id="ARBA00023163"/>
    </source>
</evidence>
<organism evidence="5 6">
    <name type="scientific">Candidatus Desulfolinea nitratireducens</name>
    <dbReference type="NCBI Taxonomy" id="2841698"/>
    <lineage>
        <taxon>Bacteria</taxon>
        <taxon>Bacillati</taxon>
        <taxon>Chloroflexota</taxon>
        <taxon>Anaerolineae</taxon>
        <taxon>Anaerolineales</taxon>
        <taxon>Anaerolineales incertae sedis</taxon>
        <taxon>Candidatus Desulfolinea</taxon>
    </lineage>
</organism>
<accession>A0A8J6TJM1</accession>
<dbReference type="InterPro" id="IPR011008">
    <property type="entry name" value="Dimeric_a/b-barrel"/>
</dbReference>
<keyword evidence="2" id="KW-0238">DNA-binding</keyword>
<proteinExistence type="predicted"/>
<dbReference type="SMART" id="SM00344">
    <property type="entry name" value="HTH_ASNC"/>
    <property type="match status" value="1"/>
</dbReference>
<gene>
    <name evidence="5" type="ORF">H8E29_10550</name>
</gene>
<comment type="caution">
    <text evidence="5">The sequence shown here is derived from an EMBL/GenBank/DDBJ whole genome shotgun (WGS) entry which is preliminary data.</text>
</comment>
<dbReference type="InterPro" id="IPR019887">
    <property type="entry name" value="Tscrpt_reg_AsnC/Lrp_C"/>
</dbReference>
<evidence type="ECO:0000313" key="5">
    <source>
        <dbReference type="EMBL" id="MBC8335697.1"/>
    </source>
</evidence>
<name>A0A8J6TJM1_9CHLR</name>
<dbReference type="AlphaFoldDB" id="A0A8J6TJM1"/>
<evidence type="ECO:0000256" key="2">
    <source>
        <dbReference type="ARBA" id="ARBA00023125"/>
    </source>
</evidence>
<dbReference type="GO" id="GO:0005829">
    <property type="term" value="C:cytosol"/>
    <property type="evidence" value="ECO:0007669"/>
    <property type="project" value="TreeGrafter"/>
</dbReference>
<dbReference type="Pfam" id="PF13404">
    <property type="entry name" value="HTH_AsnC-type"/>
    <property type="match status" value="1"/>
</dbReference>
<evidence type="ECO:0000256" key="1">
    <source>
        <dbReference type="ARBA" id="ARBA00023015"/>
    </source>
</evidence>
<dbReference type="GO" id="GO:0043200">
    <property type="term" value="P:response to amino acid"/>
    <property type="evidence" value="ECO:0007669"/>
    <property type="project" value="TreeGrafter"/>
</dbReference>
<dbReference type="PANTHER" id="PTHR30154:SF34">
    <property type="entry name" value="TRANSCRIPTIONAL REGULATOR AZLB"/>
    <property type="match status" value="1"/>
</dbReference>
<dbReference type="GO" id="GO:0043565">
    <property type="term" value="F:sequence-specific DNA binding"/>
    <property type="evidence" value="ECO:0007669"/>
    <property type="project" value="InterPro"/>
</dbReference>
<keyword evidence="3" id="KW-0804">Transcription</keyword>
<dbReference type="InterPro" id="IPR036390">
    <property type="entry name" value="WH_DNA-bd_sf"/>
</dbReference>
<dbReference type="Gene3D" id="1.10.10.10">
    <property type="entry name" value="Winged helix-like DNA-binding domain superfamily/Winged helix DNA-binding domain"/>
    <property type="match status" value="1"/>
</dbReference>
<sequence length="165" mass="19187">MKNALDRLDRQIILFLQEDGRMSSSAIARQLNVPVRTIRHRITRMVERKDILPTVVINRQSFEYRMTVDIYCQVELNKVEKVAEMLKEFHEITYIAYSFGDQDLSVQAVFKDGEKAFDFVQKLSNIPEIQRTKTVLVPSVVRAAYEWIPPEADFVEYPGDLGQAF</sequence>
<evidence type="ECO:0000259" key="4">
    <source>
        <dbReference type="PROSITE" id="PS50956"/>
    </source>
</evidence>
<dbReference type="Pfam" id="PF01037">
    <property type="entry name" value="AsnC_trans_reg"/>
    <property type="match status" value="1"/>
</dbReference>
<dbReference type="PROSITE" id="PS50956">
    <property type="entry name" value="HTH_ASNC_2"/>
    <property type="match status" value="1"/>
</dbReference>
<dbReference type="PANTHER" id="PTHR30154">
    <property type="entry name" value="LEUCINE-RESPONSIVE REGULATORY PROTEIN"/>
    <property type="match status" value="1"/>
</dbReference>
<dbReference type="EMBL" id="JACNJN010000119">
    <property type="protein sequence ID" value="MBC8335697.1"/>
    <property type="molecule type" value="Genomic_DNA"/>
</dbReference>
<dbReference type="PRINTS" id="PR00033">
    <property type="entry name" value="HTHASNC"/>
</dbReference>
<reference evidence="5 6" key="1">
    <citation type="submission" date="2020-08" db="EMBL/GenBank/DDBJ databases">
        <title>Bridging the membrane lipid divide: bacteria of the FCB group superphylum have the potential to synthesize archaeal ether lipids.</title>
        <authorList>
            <person name="Villanueva L."/>
            <person name="Von Meijenfeldt F.A.B."/>
            <person name="Westbye A.B."/>
            <person name="Yadav S."/>
            <person name="Hopmans E.C."/>
            <person name="Dutilh B.E."/>
            <person name="Sinninghe Damste J.S."/>
        </authorList>
    </citation>
    <scope>NUCLEOTIDE SEQUENCE [LARGE SCALE GENOMIC DNA]</scope>
    <source>
        <strain evidence="5">NIOZ-UU36</strain>
    </source>
</reference>
<dbReference type="Gene3D" id="3.30.70.920">
    <property type="match status" value="1"/>
</dbReference>
<dbReference type="SUPFAM" id="SSF46785">
    <property type="entry name" value="Winged helix' DNA-binding domain"/>
    <property type="match status" value="1"/>
</dbReference>
<evidence type="ECO:0000313" key="6">
    <source>
        <dbReference type="Proteomes" id="UP000614469"/>
    </source>
</evidence>
<feature type="domain" description="HTH asnC-type" evidence="4">
    <location>
        <begin position="5"/>
        <end position="65"/>
    </location>
</feature>
<dbReference type="InterPro" id="IPR019888">
    <property type="entry name" value="Tscrpt_reg_AsnC-like"/>
</dbReference>
<dbReference type="Proteomes" id="UP000614469">
    <property type="component" value="Unassembled WGS sequence"/>
</dbReference>